<keyword evidence="9" id="KW-1185">Reference proteome</keyword>
<dbReference type="HOGENOM" id="CLU_058320_0_0_1"/>
<dbReference type="InterPro" id="IPR005571">
    <property type="entry name" value="RNA_pol_Rpb5_N"/>
</dbReference>
<dbReference type="Proteomes" id="UP000027195">
    <property type="component" value="Unassembled WGS sequence"/>
</dbReference>
<feature type="domain" description="RNA polymerase subunit H/Rpb5 C-terminal" evidence="6">
    <location>
        <begin position="135"/>
        <end position="206"/>
    </location>
</feature>
<dbReference type="InterPro" id="IPR000783">
    <property type="entry name" value="RNA_pol_subH/Rpb5_C"/>
</dbReference>
<accession>A0A067MK36</accession>
<dbReference type="AlphaFoldDB" id="A0A067MK36"/>
<evidence type="ECO:0000256" key="2">
    <source>
        <dbReference type="ARBA" id="ARBA00020809"/>
    </source>
</evidence>
<dbReference type="GO" id="GO:0003677">
    <property type="term" value="F:DNA binding"/>
    <property type="evidence" value="ECO:0007669"/>
    <property type="project" value="InterPro"/>
</dbReference>
<evidence type="ECO:0000256" key="5">
    <source>
        <dbReference type="ARBA" id="ARBA00025765"/>
    </source>
</evidence>
<keyword evidence="4" id="KW-0539">Nucleus</keyword>
<evidence type="ECO:0000256" key="1">
    <source>
        <dbReference type="ARBA" id="ARBA00004123"/>
    </source>
</evidence>
<dbReference type="SUPFAM" id="SSF55287">
    <property type="entry name" value="RPB5-like RNA polymerase subunit"/>
    <property type="match status" value="1"/>
</dbReference>
<evidence type="ECO:0000256" key="4">
    <source>
        <dbReference type="ARBA" id="ARBA00023242"/>
    </source>
</evidence>
<dbReference type="InterPro" id="IPR035913">
    <property type="entry name" value="RPB5-like_sf"/>
</dbReference>
<protein>
    <recommendedName>
        <fullName evidence="2">DNA-directed RNA polymerases I, II, and III subunit RPABC1</fullName>
    </recommendedName>
</protein>
<dbReference type="PANTHER" id="PTHR10535">
    <property type="entry name" value="DNA-DIRECTED RNA POLYMERASES I, II, AND III SUBUNIT RPABC1"/>
    <property type="match status" value="1"/>
</dbReference>
<dbReference type="HAMAP" id="MF_00025">
    <property type="entry name" value="RNApol_Rpo5_RPB5"/>
    <property type="match status" value="1"/>
</dbReference>
<dbReference type="GO" id="GO:0005666">
    <property type="term" value="C:RNA polymerase III complex"/>
    <property type="evidence" value="ECO:0007669"/>
    <property type="project" value="TreeGrafter"/>
</dbReference>
<evidence type="ECO:0000259" key="6">
    <source>
        <dbReference type="Pfam" id="PF01191"/>
    </source>
</evidence>
<dbReference type="InterPro" id="IPR014381">
    <property type="entry name" value="Arch_Rpo5/euc_Rpb5"/>
</dbReference>
<proteinExistence type="inferred from homology"/>
<organism evidence="8 9">
    <name type="scientific">Botryobasidium botryosum (strain FD-172 SS1)</name>
    <dbReference type="NCBI Taxonomy" id="930990"/>
    <lineage>
        <taxon>Eukaryota</taxon>
        <taxon>Fungi</taxon>
        <taxon>Dikarya</taxon>
        <taxon>Basidiomycota</taxon>
        <taxon>Agaricomycotina</taxon>
        <taxon>Agaricomycetes</taxon>
        <taxon>Cantharellales</taxon>
        <taxon>Botryobasidiaceae</taxon>
        <taxon>Botryobasidium</taxon>
    </lineage>
</organism>
<dbReference type="Gene3D" id="3.40.1340.10">
    <property type="entry name" value="RNA polymerase, Rpb5, N-terminal domain"/>
    <property type="match status" value="1"/>
</dbReference>
<dbReference type="FunFam" id="3.40.1340.10:FF:000001">
    <property type="entry name" value="DNA-directed RNA polymerases I, II, and III subunit RPABC1"/>
    <property type="match status" value="1"/>
</dbReference>
<dbReference type="GO" id="GO:0006362">
    <property type="term" value="P:transcription elongation by RNA polymerase I"/>
    <property type="evidence" value="ECO:0007669"/>
    <property type="project" value="TreeGrafter"/>
</dbReference>
<feature type="domain" description="RNA polymerase Rpb5 N-terminal" evidence="7">
    <location>
        <begin position="5"/>
        <end position="90"/>
    </location>
</feature>
<dbReference type="PIRSF" id="PIRSF000747">
    <property type="entry name" value="RPB5"/>
    <property type="match status" value="1"/>
</dbReference>
<dbReference type="FunCoup" id="A0A067MK36">
    <property type="interactions" value="658"/>
</dbReference>
<keyword evidence="3" id="KW-0804">Transcription</keyword>
<dbReference type="Pfam" id="PF01191">
    <property type="entry name" value="RNA_pol_Rpb5_C"/>
    <property type="match status" value="1"/>
</dbReference>
<evidence type="ECO:0000259" key="7">
    <source>
        <dbReference type="Pfam" id="PF03871"/>
    </source>
</evidence>
<dbReference type="STRING" id="930990.A0A067MK36"/>
<comment type="similarity">
    <text evidence="5">Belongs to the archaeal Rpo5/eukaryotic RPB5 RNA polymerase subunit family.</text>
</comment>
<dbReference type="Gene3D" id="3.90.940.20">
    <property type="entry name" value="RPB5-like RNA polymerase subunit"/>
    <property type="match status" value="1"/>
</dbReference>
<evidence type="ECO:0000256" key="3">
    <source>
        <dbReference type="ARBA" id="ARBA00023163"/>
    </source>
</evidence>
<dbReference type="GO" id="GO:0005665">
    <property type="term" value="C:RNA polymerase II, core complex"/>
    <property type="evidence" value="ECO:0007669"/>
    <property type="project" value="TreeGrafter"/>
</dbReference>
<dbReference type="GO" id="GO:0006366">
    <property type="term" value="P:transcription by RNA polymerase II"/>
    <property type="evidence" value="ECO:0007669"/>
    <property type="project" value="TreeGrafter"/>
</dbReference>
<evidence type="ECO:0000313" key="8">
    <source>
        <dbReference type="EMBL" id="KDQ15889.1"/>
    </source>
</evidence>
<dbReference type="InParanoid" id="A0A067MK36"/>
<sequence length="208" mass="24444">MSEEERNVARLWKVNRTIHELVSDRGFEVSEDELQMDLATFRDQYAPNNAVERTRLNFFTNSRDDPEDQIFVFFSEEKNVSIKTMKKFIQILEDKKINRGIIIYADKMTPSAKKVITAMTQHYVLEEFEEASLLVNITRHTLVPRHEVLTPLEKKALLEKYRLKETQLPRIQLADPVARYYGLRRGQVVKVTRPSETSGRYASYRIAF</sequence>
<dbReference type="GO" id="GO:0003899">
    <property type="term" value="F:DNA-directed RNA polymerase activity"/>
    <property type="evidence" value="ECO:0007669"/>
    <property type="project" value="InterPro"/>
</dbReference>
<name>A0A067MK36_BOTB1</name>
<gene>
    <name evidence="8" type="ORF">BOTBODRAFT_65172</name>
</gene>
<reference evidence="9" key="1">
    <citation type="journal article" date="2014" name="Proc. Natl. Acad. Sci. U.S.A.">
        <title>Extensive sampling of basidiomycete genomes demonstrates inadequacy of the white-rot/brown-rot paradigm for wood decay fungi.</title>
        <authorList>
            <person name="Riley R."/>
            <person name="Salamov A.A."/>
            <person name="Brown D.W."/>
            <person name="Nagy L.G."/>
            <person name="Floudas D."/>
            <person name="Held B.W."/>
            <person name="Levasseur A."/>
            <person name="Lombard V."/>
            <person name="Morin E."/>
            <person name="Otillar R."/>
            <person name="Lindquist E.A."/>
            <person name="Sun H."/>
            <person name="LaButti K.M."/>
            <person name="Schmutz J."/>
            <person name="Jabbour D."/>
            <person name="Luo H."/>
            <person name="Baker S.E."/>
            <person name="Pisabarro A.G."/>
            <person name="Walton J.D."/>
            <person name="Blanchette R.A."/>
            <person name="Henrissat B."/>
            <person name="Martin F."/>
            <person name="Cullen D."/>
            <person name="Hibbett D.S."/>
            <person name="Grigoriev I.V."/>
        </authorList>
    </citation>
    <scope>NUCLEOTIDE SEQUENCE [LARGE SCALE GENOMIC DNA]</scope>
    <source>
        <strain evidence="9">FD-172 SS1</strain>
    </source>
</reference>
<dbReference type="PANTHER" id="PTHR10535:SF0">
    <property type="entry name" value="DNA-DIRECTED RNA POLYMERASES I, II, AND III SUBUNIT RPABC1"/>
    <property type="match status" value="1"/>
</dbReference>
<comment type="subcellular location">
    <subcellularLocation>
        <location evidence="1">Nucleus</location>
    </subcellularLocation>
</comment>
<dbReference type="Pfam" id="PF03871">
    <property type="entry name" value="RNA_pol_Rpb5_N"/>
    <property type="match status" value="1"/>
</dbReference>
<dbReference type="GO" id="GO:0005736">
    <property type="term" value="C:RNA polymerase I complex"/>
    <property type="evidence" value="ECO:0007669"/>
    <property type="project" value="TreeGrafter"/>
</dbReference>
<dbReference type="FunFam" id="3.90.940.20:FF:000001">
    <property type="entry name" value="DNA-directed RNA polymerases I, II, and III subunit RPABC1"/>
    <property type="match status" value="1"/>
</dbReference>
<dbReference type="OrthoDB" id="248779at2759"/>
<dbReference type="EMBL" id="KL198030">
    <property type="protein sequence ID" value="KDQ15889.1"/>
    <property type="molecule type" value="Genomic_DNA"/>
</dbReference>
<evidence type="ECO:0000313" key="9">
    <source>
        <dbReference type="Proteomes" id="UP000027195"/>
    </source>
</evidence>
<dbReference type="GO" id="GO:0042797">
    <property type="term" value="P:tRNA transcription by RNA polymerase III"/>
    <property type="evidence" value="ECO:0007669"/>
    <property type="project" value="TreeGrafter"/>
</dbReference>
<dbReference type="InterPro" id="IPR036710">
    <property type="entry name" value="RNA_pol_Rpb5_N_sf"/>
</dbReference>
<dbReference type="SUPFAM" id="SSF53036">
    <property type="entry name" value="Eukaryotic RPB5 N-terminal domain"/>
    <property type="match status" value="1"/>
</dbReference>